<evidence type="ECO:0000259" key="1">
    <source>
        <dbReference type="Pfam" id="PF13403"/>
    </source>
</evidence>
<dbReference type="EMBL" id="FWFK01000001">
    <property type="protein sequence ID" value="SLN13983.1"/>
    <property type="molecule type" value="Genomic_DNA"/>
</dbReference>
<dbReference type="SUPFAM" id="SSF51294">
    <property type="entry name" value="Hedgehog/intein (Hint) domain"/>
    <property type="match status" value="1"/>
</dbReference>
<evidence type="ECO:0000313" key="2">
    <source>
        <dbReference type="EMBL" id="SLN13983.1"/>
    </source>
</evidence>
<name>A0A1X6Y8F0_9RHOB</name>
<dbReference type="RefSeq" id="WP_085790196.1">
    <property type="nucleotide sequence ID" value="NZ_FWFK01000001.1"/>
</dbReference>
<dbReference type="InterPro" id="IPR028992">
    <property type="entry name" value="Hedgehog/Intein_dom"/>
</dbReference>
<dbReference type="Proteomes" id="UP000193570">
    <property type="component" value="Unassembled WGS sequence"/>
</dbReference>
<dbReference type="AlphaFoldDB" id="A0A1X6Y8F0"/>
<organism evidence="2 3">
    <name type="scientific">Roseivivax jejudonensis</name>
    <dbReference type="NCBI Taxonomy" id="1529041"/>
    <lineage>
        <taxon>Bacteria</taxon>
        <taxon>Pseudomonadati</taxon>
        <taxon>Pseudomonadota</taxon>
        <taxon>Alphaproteobacteria</taxon>
        <taxon>Rhodobacterales</taxon>
        <taxon>Roseobacteraceae</taxon>
        <taxon>Roseivivax</taxon>
    </lineage>
</organism>
<keyword evidence="3" id="KW-1185">Reference proteome</keyword>
<dbReference type="InterPro" id="IPR036844">
    <property type="entry name" value="Hint_dom_sf"/>
</dbReference>
<gene>
    <name evidence="2" type="ORF">ROJ8625_00439</name>
</gene>
<proteinExistence type="predicted"/>
<dbReference type="Pfam" id="PF13403">
    <property type="entry name" value="Hint_2"/>
    <property type="match status" value="1"/>
</dbReference>
<feature type="domain" description="Hedgehog/Intein (Hint)" evidence="1">
    <location>
        <begin position="157"/>
        <end position="294"/>
    </location>
</feature>
<evidence type="ECO:0000313" key="3">
    <source>
        <dbReference type="Proteomes" id="UP000193570"/>
    </source>
</evidence>
<reference evidence="2 3" key="1">
    <citation type="submission" date="2017-03" db="EMBL/GenBank/DDBJ databases">
        <authorList>
            <person name="Afonso C.L."/>
            <person name="Miller P.J."/>
            <person name="Scott M.A."/>
            <person name="Spackman E."/>
            <person name="Goraichik I."/>
            <person name="Dimitrov K.M."/>
            <person name="Suarez D.L."/>
            <person name="Swayne D.E."/>
        </authorList>
    </citation>
    <scope>NUCLEOTIDE SEQUENCE [LARGE SCALE GENOMIC DNA]</scope>
    <source>
        <strain evidence="2 3">CECT 8625</strain>
    </source>
</reference>
<protein>
    <recommendedName>
        <fullName evidence="1">Hedgehog/Intein (Hint) domain-containing protein</fullName>
    </recommendedName>
</protein>
<accession>A0A1X6Y8F0</accession>
<sequence length="353" mass="38105">MTDVASWGWLQPTLYPGWTAASDDNLDSRLDGINVDISNFYEVTIRDADGDGIVSDTDADDGSNVAPGEGVIGPSGLTTVREVARYDDSEALAGGVTYTGLAAAVMLFDDGSWAVRLHDETLPPTLWPRQVASLRLGTWDGVEYSGAYTASFDEPLCFATETPLRTPHGWRRAGDLRLGDRVTLFEGDTARITWRASATLPARSRRHAPVVLPPGAFGARCRIRLSPLHGVLIRSSAATLLFGKQHVLVAARDLVGHRGTKIVPASRVTYVHLGVGRHAILQAPGLGCESYRGGHWAETLVRGATRSGMRETPRYPSCLPVLTRPEARVLMNYMRAGLTGAPSLSQRPYTDAS</sequence>
<dbReference type="OrthoDB" id="6305173at2"/>